<keyword evidence="5 6" id="KW-0472">Membrane</keyword>
<name>A0ABW9ZUR1_9BACT</name>
<dbReference type="PANTHER" id="PTHR32322:SF2">
    <property type="entry name" value="EAMA DOMAIN-CONTAINING PROTEIN"/>
    <property type="match status" value="1"/>
</dbReference>
<feature type="domain" description="EamA" evidence="7">
    <location>
        <begin position="1"/>
        <end position="136"/>
    </location>
</feature>
<dbReference type="InterPro" id="IPR000620">
    <property type="entry name" value="EamA_dom"/>
</dbReference>
<evidence type="ECO:0000256" key="2">
    <source>
        <dbReference type="ARBA" id="ARBA00007362"/>
    </source>
</evidence>
<comment type="caution">
    <text evidence="8">The sequence shown here is derived from an EMBL/GenBank/DDBJ whole genome shotgun (WGS) entry which is preliminary data.</text>
</comment>
<dbReference type="EMBL" id="JAACJS010000012">
    <property type="protein sequence ID" value="NCI50107.1"/>
    <property type="molecule type" value="Genomic_DNA"/>
</dbReference>
<dbReference type="SUPFAM" id="SSF103481">
    <property type="entry name" value="Multidrug resistance efflux transporter EmrE"/>
    <property type="match status" value="1"/>
</dbReference>
<protein>
    <submittedName>
        <fullName evidence="8">EamA family transporter</fullName>
    </submittedName>
</protein>
<evidence type="ECO:0000256" key="3">
    <source>
        <dbReference type="ARBA" id="ARBA00022692"/>
    </source>
</evidence>
<keyword evidence="4 6" id="KW-1133">Transmembrane helix</keyword>
<evidence type="ECO:0000256" key="1">
    <source>
        <dbReference type="ARBA" id="ARBA00004141"/>
    </source>
</evidence>
<dbReference type="InterPro" id="IPR050638">
    <property type="entry name" value="AA-Vitamin_Transporters"/>
</dbReference>
<evidence type="ECO:0000313" key="8">
    <source>
        <dbReference type="EMBL" id="NCI50107.1"/>
    </source>
</evidence>
<keyword evidence="9" id="KW-1185">Reference proteome</keyword>
<feature type="transmembrane region" description="Helical" evidence="6">
    <location>
        <begin position="64"/>
        <end position="85"/>
    </location>
</feature>
<accession>A0ABW9ZUR1</accession>
<proteinExistence type="inferred from homology"/>
<feature type="transmembrane region" description="Helical" evidence="6">
    <location>
        <begin position="119"/>
        <end position="138"/>
    </location>
</feature>
<dbReference type="Proteomes" id="UP000753802">
    <property type="component" value="Unassembled WGS sequence"/>
</dbReference>
<feature type="transmembrane region" description="Helical" evidence="6">
    <location>
        <begin position="97"/>
        <end position="113"/>
    </location>
</feature>
<organism evidence="8 9">
    <name type="scientific">Sediminibacterium roseum</name>
    <dbReference type="NCBI Taxonomy" id="1978412"/>
    <lineage>
        <taxon>Bacteria</taxon>
        <taxon>Pseudomonadati</taxon>
        <taxon>Bacteroidota</taxon>
        <taxon>Chitinophagia</taxon>
        <taxon>Chitinophagales</taxon>
        <taxon>Chitinophagaceae</taxon>
        <taxon>Sediminibacterium</taxon>
    </lineage>
</organism>
<evidence type="ECO:0000313" key="9">
    <source>
        <dbReference type="Proteomes" id="UP000753802"/>
    </source>
</evidence>
<evidence type="ECO:0000256" key="5">
    <source>
        <dbReference type="ARBA" id="ARBA00023136"/>
    </source>
</evidence>
<dbReference type="InterPro" id="IPR037185">
    <property type="entry name" value="EmrE-like"/>
</dbReference>
<dbReference type="Pfam" id="PF00892">
    <property type="entry name" value="EamA"/>
    <property type="match status" value="1"/>
</dbReference>
<comment type="subcellular location">
    <subcellularLocation>
        <location evidence="1">Membrane</location>
        <topology evidence="1">Multi-pass membrane protein</topology>
    </subcellularLocation>
</comment>
<evidence type="ECO:0000259" key="7">
    <source>
        <dbReference type="Pfam" id="PF00892"/>
    </source>
</evidence>
<evidence type="ECO:0000256" key="4">
    <source>
        <dbReference type="ARBA" id="ARBA00022989"/>
    </source>
</evidence>
<gene>
    <name evidence="8" type="ORF">GWC95_09250</name>
</gene>
<dbReference type="Gene3D" id="1.10.3730.20">
    <property type="match status" value="1"/>
</dbReference>
<feature type="transmembrane region" description="Helical" evidence="6">
    <location>
        <begin position="6"/>
        <end position="24"/>
    </location>
</feature>
<feature type="transmembrane region" description="Helical" evidence="6">
    <location>
        <begin position="31"/>
        <end position="52"/>
    </location>
</feature>
<comment type="similarity">
    <text evidence="2">Belongs to the EamA transporter family.</text>
</comment>
<dbReference type="RefSeq" id="WP_161818416.1">
    <property type="nucleotide sequence ID" value="NZ_JAACJS010000012.1"/>
</dbReference>
<keyword evidence="3 6" id="KW-0812">Transmembrane</keyword>
<dbReference type="PANTHER" id="PTHR32322">
    <property type="entry name" value="INNER MEMBRANE TRANSPORTER"/>
    <property type="match status" value="1"/>
</dbReference>
<sequence>MWVLYALLAAFSAAVVTVLSKAGIRKVDSNLAFAIQAVMILVVTWIAVAVNGSLPEIASIDKKTWIYLLIAGVVTAVSSMLTFRALKDGDASQVNPLERVSLVFAIVLAAIFLKEKITWQVVTGGALMTAGALVIAFAKRA</sequence>
<evidence type="ECO:0000256" key="6">
    <source>
        <dbReference type="SAM" id="Phobius"/>
    </source>
</evidence>
<reference evidence="8 9" key="1">
    <citation type="submission" date="2020-01" db="EMBL/GenBank/DDBJ databases">
        <title>Genome analysis.</title>
        <authorList>
            <person name="Wu S."/>
            <person name="Wang G."/>
        </authorList>
    </citation>
    <scope>NUCLEOTIDE SEQUENCE [LARGE SCALE GENOMIC DNA]</scope>
    <source>
        <strain evidence="8 9">SYL130</strain>
    </source>
</reference>